<gene>
    <name evidence="2" type="ORF">SS1G_06735</name>
</gene>
<sequence length="94" mass="10797">MSRHNLIFTFIITVASLIIRVGLISIFTAIVTTVMVAMVLLRDIILGVRIIQQIRLCLQIQRLPVRFTLDIGIKQMLFFPALVPFSELCPEWRT</sequence>
<dbReference type="AlphaFoldDB" id="A7EN36"/>
<protein>
    <submittedName>
        <fullName evidence="2">Uncharacterized protein</fullName>
    </submittedName>
</protein>
<keyword evidence="1" id="KW-0472">Membrane</keyword>
<organism evidence="2 3">
    <name type="scientific">Sclerotinia sclerotiorum (strain ATCC 18683 / 1980 / Ss-1)</name>
    <name type="common">White mold</name>
    <name type="synonym">Whetzelinia sclerotiorum</name>
    <dbReference type="NCBI Taxonomy" id="665079"/>
    <lineage>
        <taxon>Eukaryota</taxon>
        <taxon>Fungi</taxon>
        <taxon>Dikarya</taxon>
        <taxon>Ascomycota</taxon>
        <taxon>Pezizomycotina</taxon>
        <taxon>Leotiomycetes</taxon>
        <taxon>Helotiales</taxon>
        <taxon>Sclerotiniaceae</taxon>
        <taxon>Sclerotinia</taxon>
    </lineage>
</organism>
<dbReference type="KEGG" id="ssl:SS1G_06735"/>
<keyword evidence="3" id="KW-1185">Reference proteome</keyword>
<dbReference type="RefSeq" id="XP_001592494.1">
    <property type="nucleotide sequence ID" value="XM_001592444.1"/>
</dbReference>
<reference evidence="3" key="1">
    <citation type="journal article" date="2011" name="PLoS Genet.">
        <title>Genomic analysis of the necrotrophic fungal pathogens Sclerotinia sclerotiorum and Botrytis cinerea.</title>
        <authorList>
            <person name="Amselem J."/>
            <person name="Cuomo C.A."/>
            <person name="van Kan J.A."/>
            <person name="Viaud M."/>
            <person name="Benito E.P."/>
            <person name="Couloux A."/>
            <person name="Coutinho P.M."/>
            <person name="de Vries R.P."/>
            <person name="Dyer P.S."/>
            <person name="Fillinger S."/>
            <person name="Fournier E."/>
            <person name="Gout L."/>
            <person name="Hahn M."/>
            <person name="Kohn L."/>
            <person name="Lapalu N."/>
            <person name="Plummer K.M."/>
            <person name="Pradier J.M."/>
            <person name="Quevillon E."/>
            <person name="Sharon A."/>
            <person name="Simon A."/>
            <person name="ten Have A."/>
            <person name="Tudzynski B."/>
            <person name="Tudzynski P."/>
            <person name="Wincker P."/>
            <person name="Andrew M."/>
            <person name="Anthouard V."/>
            <person name="Beever R.E."/>
            <person name="Beffa R."/>
            <person name="Benoit I."/>
            <person name="Bouzid O."/>
            <person name="Brault B."/>
            <person name="Chen Z."/>
            <person name="Choquer M."/>
            <person name="Collemare J."/>
            <person name="Cotton P."/>
            <person name="Danchin E.G."/>
            <person name="Da Silva C."/>
            <person name="Gautier A."/>
            <person name="Giraud C."/>
            <person name="Giraud T."/>
            <person name="Gonzalez C."/>
            <person name="Grossetete S."/>
            <person name="Guldener U."/>
            <person name="Henrissat B."/>
            <person name="Howlett B.J."/>
            <person name="Kodira C."/>
            <person name="Kretschmer M."/>
            <person name="Lappartient A."/>
            <person name="Leroch M."/>
            <person name="Levis C."/>
            <person name="Mauceli E."/>
            <person name="Neuveglise C."/>
            <person name="Oeser B."/>
            <person name="Pearson M."/>
            <person name="Poulain J."/>
            <person name="Poussereau N."/>
            <person name="Quesneville H."/>
            <person name="Rascle C."/>
            <person name="Schumacher J."/>
            <person name="Segurens B."/>
            <person name="Sexton A."/>
            <person name="Silva E."/>
            <person name="Sirven C."/>
            <person name="Soanes D.M."/>
            <person name="Talbot N.J."/>
            <person name="Templeton M."/>
            <person name="Yandava C."/>
            <person name="Yarden O."/>
            <person name="Zeng Q."/>
            <person name="Rollins J.A."/>
            <person name="Lebrun M.H."/>
            <person name="Dickman M."/>
        </authorList>
    </citation>
    <scope>NUCLEOTIDE SEQUENCE [LARGE SCALE GENOMIC DNA]</scope>
    <source>
        <strain evidence="3">ATCC 18683 / 1980 / Ss-1</strain>
    </source>
</reference>
<dbReference type="Proteomes" id="UP000001312">
    <property type="component" value="Unassembled WGS sequence"/>
</dbReference>
<feature type="transmembrane region" description="Helical" evidence="1">
    <location>
        <begin position="6"/>
        <end position="39"/>
    </location>
</feature>
<accession>A7EN36</accession>
<name>A7EN36_SCLS1</name>
<evidence type="ECO:0000256" key="1">
    <source>
        <dbReference type="SAM" id="Phobius"/>
    </source>
</evidence>
<evidence type="ECO:0000313" key="2">
    <source>
        <dbReference type="EMBL" id="EDO04252.1"/>
    </source>
</evidence>
<dbReference type="GeneID" id="5488678"/>
<dbReference type="InParanoid" id="A7EN36"/>
<dbReference type="EMBL" id="CH476628">
    <property type="protein sequence ID" value="EDO04252.1"/>
    <property type="molecule type" value="Genomic_DNA"/>
</dbReference>
<keyword evidence="1" id="KW-0812">Transmembrane</keyword>
<evidence type="ECO:0000313" key="3">
    <source>
        <dbReference type="Proteomes" id="UP000001312"/>
    </source>
</evidence>
<keyword evidence="1" id="KW-1133">Transmembrane helix</keyword>
<proteinExistence type="predicted"/>